<feature type="compositionally biased region" description="Acidic residues" evidence="7">
    <location>
        <begin position="176"/>
        <end position="188"/>
    </location>
</feature>
<evidence type="ECO:0000256" key="3">
    <source>
        <dbReference type="ARBA" id="ARBA00023015"/>
    </source>
</evidence>
<proteinExistence type="inferred from homology"/>
<accession>A0AAW2H848</accession>
<sequence length="327" mass="36903">MALITFKKITSAASVQHLVDPMKFNVVLECTREMKDDIEFDVVYSGDARCEDYDQKICSMLVGPIPAGKIGFVLETDPVNVSLINPKQIFGVTSVIIIGKYKSQQFLRIGYILNVRYPGIPDNRLVDYEEENGQEEEDIGSSDSESESEDTGDEEVSTEQEEGDDDESASEHDSGVEDDAETEDGDESASEHDSAVGDDTEEDESGESAKERSDEETETNEKHKLRTTRECVENTKYKKNSEQIEEELGEEVHESSFSEIQEKMEETVYCTSEENKIVVNGIALDKTKIEIEFMEPPVMTIFEIDWDHRHTIEEASDEDIKRARTSC</sequence>
<dbReference type="InterPro" id="IPR036747">
    <property type="entry name" value="ASF1-like_sf"/>
</dbReference>
<feature type="compositionally biased region" description="Acidic residues" evidence="7">
    <location>
        <begin position="196"/>
        <end position="206"/>
    </location>
</feature>
<dbReference type="Gene3D" id="2.60.40.1490">
    <property type="entry name" value="Histone chaperone ASF1-like"/>
    <property type="match status" value="1"/>
</dbReference>
<dbReference type="GO" id="GO:0000785">
    <property type="term" value="C:chromatin"/>
    <property type="evidence" value="ECO:0007669"/>
    <property type="project" value="TreeGrafter"/>
</dbReference>
<evidence type="ECO:0000256" key="2">
    <source>
        <dbReference type="ARBA" id="ARBA00006051"/>
    </source>
</evidence>
<dbReference type="GO" id="GO:0042393">
    <property type="term" value="F:histone binding"/>
    <property type="evidence" value="ECO:0007669"/>
    <property type="project" value="TreeGrafter"/>
</dbReference>
<keyword evidence="4" id="KW-0804">Transcription</keyword>
<evidence type="ECO:0000256" key="6">
    <source>
        <dbReference type="ARBA" id="ARBA00023242"/>
    </source>
</evidence>
<evidence type="ECO:0000256" key="5">
    <source>
        <dbReference type="ARBA" id="ARBA00023186"/>
    </source>
</evidence>
<dbReference type="PANTHER" id="PTHR12040">
    <property type="entry name" value="ANTI-SILENCING PROTEIN 1"/>
    <property type="match status" value="1"/>
</dbReference>
<feature type="compositionally biased region" description="Acidic residues" evidence="7">
    <location>
        <begin position="131"/>
        <end position="168"/>
    </location>
</feature>
<evidence type="ECO:0008006" key="9">
    <source>
        <dbReference type="Google" id="ProtNLM"/>
    </source>
</evidence>
<protein>
    <recommendedName>
        <fullName evidence="9">Anti-silencing function protein 1</fullName>
    </recommendedName>
</protein>
<comment type="subcellular location">
    <subcellularLocation>
        <location evidence="1">Nucleus</location>
    </subcellularLocation>
</comment>
<keyword evidence="6" id="KW-0539">Nucleus</keyword>
<organism evidence="8">
    <name type="scientific">Menopon gallinae</name>
    <name type="common">poultry shaft louse</name>
    <dbReference type="NCBI Taxonomy" id="328185"/>
    <lineage>
        <taxon>Eukaryota</taxon>
        <taxon>Metazoa</taxon>
        <taxon>Ecdysozoa</taxon>
        <taxon>Arthropoda</taxon>
        <taxon>Hexapoda</taxon>
        <taxon>Insecta</taxon>
        <taxon>Pterygota</taxon>
        <taxon>Neoptera</taxon>
        <taxon>Paraneoptera</taxon>
        <taxon>Psocodea</taxon>
        <taxon>Troctomorpha</taxon>
        <taxon>Phthiraptera</taxon>
        <taxon>Amblycera</taxon>
        <taxon>Menoponidae</taxon>
        <taxon>Menopon</taxon>
    </lineage>
</organism>
<keyword evidence="3" id="KW-0805">Transcription regulation</keyword>
<gene>
    <name evidence="8" type="ORF">PYX00_011620</name>
</gene>
<evidence type="ECO:0000256" key="4">
    <source>
        <dbReference type="ARBA" id="ARBA00023163"/>
    </source>
</evidence>
<dbReference type="InterPro" id="IPR006818">
    <property type="entry name" value="ASF1-like"/>
</dbReference>
<evidence type="ECO:0000313" key="8">
    <source>
        <dbReference type="EMBL" id="KAL0265903.1"/>
    </source>
</evidence>
<dbReference type="Pfam" id="PF04729">
    <property type="entry name" value="ASF1_hist_chap"/>
    <property type="match status" value="1"/>
</dbReference>
<dbReference type="SUPFAM" id="SSF101546">
    <property type="entry name" value="ASF1-like"/>
    <property type="match status" value="1"/>
</dbReference>
<comment type="similarity">
    <text evidence="2">Belongs to the ASF1 family.</text>
</comment>
<dbReference type="GO" id="GO:0006335">
    <property type="term" value="P:DNA replication-dependent chromatin assembly"/>
    <property type="evidence" value="ECO:0007669"/>
    <property type="project" value="TreeGrafter"/>
</dbReference>
<dbReference type="PANTHER" id="PTHR12040:SF0">
    <property type="entry name" value="HISTONE CHAPERONE ASF1"/>
    <property type="match status" value="1"/>
</dbReference>
<evidence type="ECO:0000256" key="1">
    <source>
        <dbReference type="ARBA" id="ARBA00004123"/>
    </source>
</evidence>
<dbReference type="GO" id="GO:0005634">
    <property type="term" value="C:nucleus"/>
    <property type="evidence" value="ECO:0007669"/>
    <property type="project" value="UniProtKB-SubCell"/>
</dbReference>
<dbReference type="AlphaFoldDB" id="A0AAW2H848"/>
<comment type="caution">
    <text evidence="8">The sequence shown here is derived from an EMBL/GenBank/DDBJ whole genome shotgun (WGS) entry which is preliminary data.</text>
</comment>
<name>A0AAW2H848_9NEOP</name>
<feature type="compositionally biased region" description="Basic and acidic residues" evidence="7">
    <location>
        <begin position="207"/>
        <end position="227"/>
    </location>
</feature>
<keyword evidence="5" id="KW-0143">Chaperone</keyword>
<evidence type="ECO:0000256" key="7">
    <source>
        <dbReference type="SAM" id="MobiDB-lite"/>
    </source>
</evidence>
<dbReference type="EMBL" id="JARGDH010000006">
    <property type="protein sequence ID" value="KAL0265903.1"/>
    <property type="molecule type" value="Genomic_DNA"/>
</dbReference>
<reference evidence="8" key="1">
    <citation type="journal article" date="2024" name="Gigascience">
        <title>Chromosome-level genome of the poultry shaft louse Menopon gallinae provides insight into the host-switching and adaptive evolution of parasitic lice.</title>
        <authorList>
            <person name="Xu Y."/>
            <person name="Ma L."/>
            <person name="Liu S."/>
            <person name="Liang Y."/>
            <person name="Liu Q."/>
            <person name="He Z."/>
            <person name="Tian L."/>
            <person name="Duan Y."/>
            <person name="Cai W."/>
            <person name="Li H."/>
            <person name="Song F."/>
        </authorList>
    </citation>
    <scope>NUCLEOTIDE SEQUENCE</scope>
    <source>
        <strain evidence="8">Cailab_2023a</strain>
    </source>
</reference>
<feature type="region of interest" description="Disordered" evidence="7">
    <location>
        <begin position="131"/>
        <end position="227"/>
    </location>
</feature>